<dbReference type="EMBL" id="NHSJ01000067">
    <property type="protein sequence ID" value="PPQ31028.1"/>
    <property type="molecule type" value="Genomic_DNA"/>
</dbReference>
<protein>
    <submittedName>
        <fullName evidence="1">Uncharacterized protein</fullName>
    </submittedName>
</protein>
<organism evidence="1 2">
    <name type="scientific">Rhodoblastus sphagnicola</name>
    <dbReference type="NCBI Taxonomy" id="333368"/>
    <lineage>
        <taxon>Bacteria</taxon>
        <taxon>Pseudomonadati</taxon>
        <taxon>Pseudomonadota</taxon>
        <taxon>Alphaproteobacteria</taxon>
        <taxon>Hyphomicrobiales</taxon>
        <taxon>Rhodoblastaceae</taxon>
        <taxon>Rhodoblastus</taxon>
    </lineage>
</organism>
<gene>
    <name evidence="1" type="ORF">CCR94_10565</name>
</gene>
<comment type="caution">
    <text evidence="1">The sequence shown here is derived from an EMBL/GenBank/DDBJ whole genome shotgun (WGS) entry which is preliminary data.</text>
</comment>
<name>A0A2S6N8U0_9HYPH</name>
<reference evidence="1 2" key="1">
    <citation type="journal article" date="2018" name="Arch. Microbiol.">
        <title>New insights into the metabolic potential of the phototrophic purple bacterium Rhodopila globiformis DSM 161(T) from its draft genome sequence and evidence for a vanadium-dependent nitrogenase.</title>
        <authorList>
            <person name="Imhoff J.F."/>
            <person name="Rahn T."/>
            <person name="Kunzel S."/>
            <person name="Neulinger S.C."/>
        </authorList>
    </citation>
    <scope>NUCLEOTIDE SEQUENCE [LARGE SCALE GENOMIC DNA]</scope>
    <source>
        <strain evidence="1 2">DSM 16996</strain>
    </source>
</reference>
<dbReference type="AlphaFoldDB" id="A0A2S6N8U0"/>
<proteinExistence type="predicted"/>
<dbReference type="Proteomes" id="UP000239089">
    <property type="component" value="Unassembled WGS sequence"/>
</dbReference>
<sequence length="62" mass="6323">MIDGAFASAASTVRPSNPGAPLLRTTFSSALVRLTSDATSSSNRLTSATLATEPVVFLVLAL</sequence>
<evidence type="ECO:0000313" key="2">
    <source>
        <dbReference type="Proteomes" id="UP000239089"/>
    </source>
</evidence>
<accession>A0A2S6N8U0</accession>
<evidence type="ECO:0000313" key="1">
    <source>
        <dbReference type="EMBL" id="PPQ31028.1"/>
    </source>
</evidence>
<keyword evidence="2" id="KW-1185">Reference proteome</keyword>